<dbReference type="Proteomes" id="UP000184096">
    <property type="component" value="Chromosome I"/>
</dbReference>
<dbReference type="GO" id="GO:0003677">
    <property type="term" value="F:DNA binding"/>
    <property type="evidence" value="ECO:0007669"/>
    <property type="project" value="UniProtKB-KW"/>
</dbReference>
<dbReference type="PROSITE" id="PS51077">
    <property type="entry name" value="HTH_ICLR"/>
    <property type="match status" value="1"/>
</dbReference>
<organism evidence="6 7">
    <name type="scientific">Bradyrhizobium erythrophlei</name>
    <dbReference type="NCBI Taxonomy" id="1437360"/>
    <lineage>
        <taxon>Bacteria</taxon>
        <taxon>Pseudomonadati</taxon>
        <taxon>Pseudomonadota</taxon>
        <taxon>Alphaproteobacteria</taxon>
        <taxon>Hyphomicrobiales</taxon>
        <taxon>Nitrobacteraceae</taxon>
        <taxon>Bradyrhizobium</taxon>
    </lineage>
</organism>
<dbReference type="SMART" id="SM00346">
    <property type="entry name" value="HTH_ICLR"/>
    <property type="match status" value="1"/>
</dbReference>
<gene>
    <name evidence="6" type="ORF">SAMN05444170_4624</name>
</gene>
<evidence type="ECO:0000259" key="4">
    <source>
        <dbReference type="PROSITE" id="PS51077"/>
    </source>
</evidence>
<protein>
    <submittedName>
        <fullName evidence="6">Transcriptional regulator, IclR family</fullName>
    </submittedName>
</protein>
<sequence>MPKLPKSDAETEGDDLYASPPVQRAARLLRYIAEGDAVTNMSETARALGINRTTLVRLLHTLSAERFIEPRPGGNGWRIGVGLIGLAAQAFFSEDLVQTSVPVLTRLADALGLSAHLGVLDGLEIVYLVRRVPNYVFASNIRIGSRLPAHAANMGRIILANLPAAQVDRLYAGATLAPVTSHTAVTLVQLHAQLDADRAAGLAWSDGNYEADISSVAAAIFDATGAPVAAINVSGHATDFAGASRRSQIATSVGDAAAEISQRLGWRGHSETATDRTTPRRSLA</sequence>
<dbReference type="PANTHER" id="PTHR30136:SF24">
    <property type="entry name" value="HTH-TYPE TRANSCRIPTIONAL REPRESSOR ALLR"/>
    <property type="match status" value="1"/>
</dbReference>
<dbReference type="PANTHER" id="PTHR30136">
    <property type="entry name" value="HELIX-TURN-HELIX TRANSCRIPTIONAL REGULATOR, ICLR FAMILY"/>
    <property type="match status" value="1"/>
</dbReference>
<keyword evidence="2" id="KW-0238">DNA-binding</keyword>
<dbReference type="Pfam" id="PF09339">
    <property type="entry name" value="HTH_IclR"/>
    <property type="match status" value="1"/>
</dbReference>
<dbReference type="SUPFAM" id="SSF46785">
    <property type="entry name" value="Winged helix' DNA-binding domain"/>
    <property type="match status" value="1"/>
</dbReference>
<accession>A0A1M7UDV7</accession>
<dbReference type="AlphaFoldDB" id="A0A1M7UDV7"/>
<proteinExistence type="predicted"/>
<dbReference type="InterPro" id="IPR005471">
    <property type="entry name" value="Tscrpt_reg_IclR_N"/>
</dbReference>
<evidence type="ECO:0000256" key="2">
    <source>
        <dbReference type="ARBA" id="ARBA00023125"/>
    </source>
</evidence>
<keyword evidence="1" id="KW-0805">Transcription regulation</keyword>
<feature type="domain" description="HTH iclR-type" evidence="4">
    <location>
        <begin position="19"/>
        <end position="81"/>
    </location>
</feature>
<dbReference type="GO" id="GO:0003700">
    <property type="term" value="F:DNA-binding transcription factor activity"/>
    <property type="evidence" value="ECO:0007669"/>
    <property type="project" value="TreeGrafter"/>
</dbReference>
<dbReference type="Pfam" id="PF01614">
    <property type="entry name" value="IclR_C"/>
    <property type="match status" value="1"/>
</dbReference>
<dbReference type="OrthoDB" id="6057486at2"/>
<dbReference type="GO" id="GO:0045892">
    <property type="term" value="P:negative regulation of DNA-templated transcription"/>
    <property type="evidence" value="ECO:0007669"/>
    <property type="project" value="TreeGrafter"/>
</dbReference>
<evidence type="ECO:0000256" key="1">
    <source>
        <dbReference type="ARBA" id="ARBA00023015"/>
    </source>
</evidence>
<reference evidence="7" key="1">
    <citation type="submission" date="2016-11" db="EMBL/GenBank/DDBJ databases">
        <authorList>
            <person name="Varghese N."/>
            <person name="Submissions S."/>
        </authorList>
    </citation>
    <scope>NUCLEOTIDE SEQUENCE [LARGE SCALE GENOMIC DNA]</scope>
    <source>
        <strain evidence="7">GAS401</strain>
    </source>
</reference>
<feature type="domain" description="IclR-ED" evidence="5">
    <location>
        <begin position="82"/>
        <end position="266"/>
    </location>
</feature>
<keyword evidence="7" id="KW-1185">Reference proteome</keyword>
<dbReference type="PROSITE" id="PS51078">
    <property type="entry name" value="ICLR_ED"/>
    <property type="match status" value="1"/>
</dbReference>
<dbReference type="InterPro" id="IPR050707">
    <property type="entry name" value="HTH_MetabolicPath_Reg"/>
</dbReference>
<evidence type="ECO:0000313" key="6">
    <source>
        <dbReference type="EMBL" id="SHN81128.1"/>
    </source>
</evidence>
<name>A0A1M7UDV7_9BRAD</name>
<dbReference type="InterPro" id="IPR036388">
    <property type="entry name" value="WH-like_DNA-bd_sf"/>
</dbReference>
<evidence type="ECO:0000259" key="5">
    <source>
        <dbReference type="PROSITE" id="PS51078"/>
    </source>
</evidence>
<evidence type="ECO:0000256" key="3">
    <source>
        <dbReference type="ARBA" id="ARBA00023163"/>
    </source>
</evidence>
<dbReference type="InterPro" id="IPR036390">
    <property type="entry name" value="WH_DNA-bd_sf"/>
</dbReference>
<dbReference type="InterPro" id="IPR014757">
    <property type="entry name" value="Tscrpt_reg_IclR_C"/>
</dbReference>
<dbReference type="RefSeq" id="WP_072821316.1">
    <property type="nucleotide sequence ID" value="NZ_LT670849.1"/>
</dbReference>
<dbReference type="InterPro" id="IPR029016">
    <property type="entry name" value="GAF-like_dom_sf"/>
</dbReference>
<evidence type="ECO:0000313" key="7">
    <source>
        <dbReference type="Proteomes" id="UP000184096"/>
    </source>
</evidence>
<dbReference type="SUPFAM" id="SSF55781">
    <property type="entry name" value="GAF domain-like"/>
    <property type="match status" value="1"/>
</dbReference>
<dbReference type="Gene3D" id="1.10.10.10">
    <property type="entry name" value="Winged helix-like DNA-binding domain superfamily/Winged helix DNA-binding domain"/>
    <property type="match status" value="1"/>
</dbReference>
<dbReference type="Gene3D" id="3.30.450.40">
    <property type="match status" value="1"/>
</dbReference>
<dbReference type="EMBL" id="LT670849">
    <property type="protein sequence ID" value="SHN81128.1"/>
    <property type="molecule type" value="Genomic_DNA"/>
</dbReference>
<keyword evidence="3" id="KW-0804">Transcription</keyword>